<accession>A0A1R3IQ06</accession>
<dbReference type="STRING" id="93759.A0A1R3IQ06"/>
<evidence type="ECO:0000256" key="3">
    <source>
        <dbReference type="ARBA" id="ARBA00022833"/>
    </source>
</evidence>
<evidence type="ECO:0000256" key="6">
    <source>
        <dbReference type="SAM" id="MobiDB-lite"/>
    </source>
</evidence>
<dbReference type="PANTHER" id="PTHR33400:SF9">
    <property type="entry name" value="C3H1-TYPE DOMAIN-CONTAINING PROTEIN"/>
    <property type="match status" value="1"/>
</dbReference>
<dbReference type="EMBL" id="AWUE01017831">
    <property type="protein sequence ID" value="OMO84656.1"/>
    <property type="molecule type" value="Genomic_DNA"/>
</dbReference>
<keyword evidence="9" id="KW-1185">Reference proteome</keyword>
<dbReference type="GO" id="GO:0008270">
    <property type="term" value="F:zinc ion binding"/>
    <property type="evidence" value="ECO:0007669"/>
    <property type="project" value="UniProtKB-KW"/>
</dbReference>
<feature type="region of interest" description="Disordered" evidence="6">
    <location>
        <begin position="131"/>
        <end position="203"/>
    </location>
</feature>
<feature type="domain" description="C3H1-type" evidence="7">
    <location>
        <begin position="502"/>
        <end position="530"/>
    </location>
</feature>
<dbReference type="AlphaFoldDB" id="A0A1R3IQ06"/>
<organism evidence="8 9">
    <name type="scientific">Corchorus olitorius</name>
    <dbReference type="NCBI Taxonomy" id="93759"/>
    <lineage>
        <taxon>Eukaryota</taxon>
        <taxon>Viridiplantae</taxon>
        <taxon>Streptophyta</taxon>
        <taxon>Embryophyta</taxon>
        <taxon>Tracheophyta</taxon>
        <taxon>Spermatophyta</taxon>
        <taxon>Magnoliopsida</taxon>
        <taxon>eudicotyledons</taxon>
        <taxon>Gunneridae</taxon>
        <taxon>Pentapetalae</taxon>
        <taxon>rosids</taxon>
        <taxon>malvids</taxon>
        <taxon>Malvales</taxon>
        <taxon>Malvaceae</taxon>
        <taxon>Grewioideae</taxon>
        <taxon>Apeibeae</taxon>
        <taxon>Corchorus</taxon>
    </lineage>
</organism>
<feature type="compositionally biased region" description="Polar residues" evidence="6">
    <location>
        <begin position="171"/>
        <end position="181"/>
    </location>
</feature>
<evidence type="ECO:0000313" key="8">
    <source>
        <dbReference type="EMBL" id="OMO84656.1"/>
    </source>
</evidence>
<keyword evidence="1 5" id="KW-0479">Metal-binding</keyword>
<evidence type="ECO:0000256" key="2">
    <source>
        <dbReference type="ARBA" id="ARBA00022771"/>
    </source>
</evidence>
<evidence type="ECO:0000313" key="9">
    <source>
        <dbReference type="Proteomes" id="UP000187203"/>
    </source>
</evidence>
<gene>
    <name evidence="8" type="ORF">COLO4_21931</name>
</gene>
<dbReference type="PROSITE" id="PS50103">
    <property type="entry name" value="ZF_C3H1"/>
    <property type="match status" value="1"/>
</dbReference>
<dbReference type="SUPFAM" id="SSF90229">
    <property type="entry name" value="CCCH zinc finger"/>
    <property type="match status" value="1"/>
</dbReference>
<dbReference type="Proteomes" id="UP000187203">
    <property type="component" value="Unassembled WGS sequence"/>
</dbReference>
<evidence type="ECO:0000256" key="1">
    <source>
        <dbReference type="ARBA" id="ARBA00022723"/>
    </source>
</evidence>
<dbReference type="GO" id="GO:0003677">
    <property type="term" value="F:DNA binding"/>
    <property type="evidence" value="ECO:0007669"/>
    <property type="project" value="UniProtKB-KW"/>
</dbReference>
<sequence length="557" mass="60650">MKRSRKSNRVSWAPGVNLCQVKLFLKDDCPSKVGGECQYTHQGKTSRSPHSSGKCASNLRRGFEGVHNVNGLKYGLAAMPKIPWTCPPKFVLNFNWRVAAAEESKEVESQKLREMRVLEAVYPHHSAIPPSPFVSPDLDVKPYDDSQTPLVPLTPIEDGESADISSDFAAQEQTHSNSQTPPALMMPTSLSGSGTHHLPPCPTSTAKSPVLNILPNLSSDVNVVASAVLSSISKSNKQGSLIDTDLLIKILSDPNMVKTLINDHQHLTTAASGISMPLYTSSELKTGISSLPCIQKSPAVSSQMSSDRNSNHFSKEFQPTTIPVSNEVSMPVYTSELKTAINPLPCTKSPPVSSQMAADRNSNYLRADKVPVSISKSVESSVPLPGMNKNMIPGEISANGNASFILNKVQPTVSMMPIQTNFVQEVQAPINFTPVQLNAGQAVAATNANPVKDVNYFKNLIREHGREKPEAKGHNISQTGTHFNLTENLKLVQNLNPMAMNAKFRKPCMYFNSPRGCRNGSNCTFLHEKSFQFQTGTMLEAPSAKRIRLSCEITGRT</sequence>
<protein>
    <recommendedName>
        <fullName evidence="7">C3H1-type domain-containing protein</fullName>
    </recommendedName>
</protein>
<dbReference type="InterPro" id="IPR036855">
    <property type="entry name" value="Znf_CCCH_sf"/>
</dbReference>
<evidence type="ECO:0000259" key="7">
    <source>
        <dbReference type="PROSITE" id="PS50103"/>
    </source>
</evidence>
<keyword evidence="2 5" id="KW-0863">Zinc-finger</keyword>
<dbReference type="InterPro" id="IPR000571">
    <property type="entry name" value="Znf_CCCH"/>
</dbReference>
<evidence type="ECO:0000256" key="4">
    <source>
        <dbReference type="ARBA" id="ARBA00023125"/>
    </source>
</evidence>
<feature type="zinc finger region" description="C3H1-type" evidence="5">
    <location>
        <begin position="502"/>
        <end position="530"/>
    </location>
</feature>
<keyword evidence="3 5" id="KW-0862">Zinc</keyword>
<name>A0A1R3IQ06_9ROSI</name>
<proteinExistence type="predicted"/>
<keyword evidence="4" id="KW-0238">DNA-binding</keyword>
<comment type="caution">
    <text evidence="8">The sequence shown here is derived from an EMBL/GenBank/DDBJ whole genome shotgun (WGS) entry which is preliminary data.</text>
</comment>
<dbReference type="OrthoDB" id="1928519at2759"/>
<evidence type="ECO:0000256" key="5">
    <source>
        <dbReference type="PROSITE-ProRule" id="PRU00723"/>
    </source>
</evidence>
<dbReference type="PANTHER" id="PTHR33400">
    <property type="entry name" value="ZINC FINGER CCCH DOMAIN-CONTAINING PROTEIN 6-RELATED"/>
    <property type="match status" value="1"/>
</dbReference>
<reference evidence="9" key="1">
    <citation type="submission" date="2013-09" db="EMBL/GenBank/DDBJ databases">
        <title>Corchorus olitorius genome sequencing.</title>
        <authorList>
            <person name="Alam M."/>
            <person name="Haque M.S."/>
            <person name="Islam M.S."/>
            <person name="Emdad E.M."/>
            <person name="Islam M.M."/>
            <person name="Ahmed B."/>
            <person name="Halim A."/>
            <person name="Hossen Q.M.M."/>
            <person name="Hossain M.Z."/>
            <person name="Ahmed R."/>
            <person name="Khan M.M."/>
            <person name="Islam R."/>
            <person name="Rashid M.M."/>
            <person name="Khan S.A."/>
            <person name="Rahman M.S."/>
            <person name="Alam M."/>
            <person name="Yahiya A.S."/>
            <person name="Khan M.S."/>
            <person name="Azam M.S."/>
            <person name="Haque T."/>
            <person name="Lashkar M.Z.H."/>
            <person name="Akhand A.I."/>
            <person name="Morshed G."/>
            <person name="Roy S."/>
            <person name="Uddin K.S."/>
            <person name="Rabeya T."/>
            <person name="Hossain A.S."/>
            <person name="Chowdhury A."/>
            <person name="Snigdha A.R."/>
            <person name="Mortoza M.S."/>
            <person name="Matin S.A."/>
            <person name="Hoque S.M.E."/>
            <person name="Islam M.K."/>
            <person name="Roy D.K."/>
            <person name="Haider R."/>
            <person name="Moosa M.M."/>
            <person name="Elias S.M."/>
            <person name="Hasan A.M."/>
            <person name="Jahan S."/>
            <person name="Shafiuddin M."/>
            <person name="Mahmood N."/>
            <person name="Shommy N.S."/>
        </authorList>
    </citation>
    <scope>NUCLEOTIDE SEQUENCE [LARGE SCALE GENOMIC DNA]</scope>
    <source>
        <strain evidence="9">cv. O-4</strain>
    </source>
</reference>